<keyword evidence="1" id="KW-0472">Membrane</keyword>
<feature type="domain" description="Deltamethrin resistance protein prag01" evidence="2">
    <location>
        <begin position="43"/>
        <end position="87"/>
    </location>
</feature>
<dbReference type="Proteomes" id="UP000614601">
    <property type="component" value="Unassembled WGS sequence"/>
</dbReference>
<dbReference type="Proteomes" id="UP000783686">
    <property type="component" value="Unassembled WGS sequence"/>
</dbReference>
<dbReference type="EMBL" id="CAJFDH010000003">
    <property type="protein sequence ID" value="CAD5214858.1"/>
    <property type="molecule type" value="Genomic_DNA"/>
</dbReference>
<dbReference type="InterPro" id="IPR031973">
    <property type="entry name" value="Deltameth_res_prag01"/>
</dbReference>
<feature type="transmembrane region" description="Helical" evidence="1">
    <location>
        <begin position="61"/>
        <end position="81"/>
    </location>
</feature>
<gene>
    <name evidence="3" type="ORF">BOKJ2_LOCUS5803</name>
</gene>
<dbReference type="OrthoDB" id="5809766at2759"/>
<evidence type="ECO:0000256" key="1">
    <source>
        <dbReference type="SAM" id="Phobius"/>
    </source>
</evidence>
<protein>
    <recommendedName>
        <fullName evidence="2">Deltamethrin resistance protein prag01 domain-containing protein</fullName>
    </recommendedName>
</protein>
<dbReference type="EMBL" id="CAJFCW020000003">
    <property type="protein sequence ID" value="CAG9103341.1"/>
    <property type="molecule type" value="Genomic_DNA"/>
</dbReference>
<dbReference type="Pfam" id="PF16020">
    <property type="entry name" value="Deltameth_res"/>
    <property type="match status" value="1"/>
</dbReference>
<organism evidence="3 4">
    <name type="scientific">Bursaphelenchus okinawaensis</name>
    <dbReference type="NCBI Taxonomy" id="465554"/>
    <lineage>
        <taxon>Eukaryota</taxon>
        <taxon>Metazoa</taxon>
        <taxon>Ecdysozoa</taxon>
        <taxon>Nematoda</taxon>
        <taxon>Chromadorea</taxon>
        <taxon>Rhabditida</taxon>
        <taxon>Tylenchina</taxon>
        <taxon>Tylenchomorpha</taxon>
        <taxon>Aphelenchoidea</taxon>
        <taxon>Aphelenchoididae</taxon>
        <taxon>Bursaphelenchus</taxon>
    </lineage>
</organism>
<evidence type="ECO:0000313" key="3">
    <source>
        <dbReference type="EMBL" id="CAD5214858.1"/>
    </source>
</evidence>
<reference evidence="3" key="1">
    <citation type="submission" date="2020-09" db="EMBL/GenBank/DDBJ databases">
        <authorList>
            <person name="Kikuchi T."/>
        </authorList>
    </citation>
    <scope>NUCLEOTIDE SEQUENCE</scope>
    <source>
        <strain evidence="3">SH1</strain>
    </source>
</reference>
<proteinExistence type="predicted"/>
<keyword evidence="1" id="KW-0812">Transmembrane</keyword>
<evidence type="ECO:0000259" key="2">
    <source>
        <dbReference type="Pfam" id="PF16020"/>
    </source>
</evidence>
<accession>A0A811KHN6</accession>
<comment type="caution">
    <text evidence="3">The sequence shown here is derived from an EMBL/GenBank/DDBJ whole genome shotgun (WGS) entry which is preliminary data.</text>
</comment>
<keyword evidence="1" id="KW-1133">Transmembrane helix</keyword>
<keyword evidence="4" id="KW-1185">Reference proteome</keyword>
<name>A0A811KHN6_9BILA</name>
<sequence length="106" mass="11900">MSFIGRLRLASATARLTRLQARRQAHDHHEIVNPGPPITLDYMPVPQKPYGVVYGELQSKFNMYLIITGVFAASALALALYDDVFAYKAICKPESYRYKQPGVLAK</sequence>
<dbReference type="AlphaFoldDB" id="A0A811KHN6"/>
<evidence type="ECO:0000313" key="4">
    <source>
        <dbReference type="Proteomes" id="UP000614601"/>
    </source>
</evidence>